<proteinExistence type="predicted"/>
<dbReference type="GeneID" id="20199827"/>
<evidence type="ECO:0000313" key="3">
    <source>
        <dbReference type="Proteomes" id="UP000015101"/>
    </source>
</evidence>
<dbReference type="CTD" id="20199827"/>
<reference evidence="1 3" key="2">
    <citation type="journal article" date="2013" name="Nature">
        <title>Insights into bilaterian evolution from three spiralian genomes.</title>
        <authorList>
            <person name="Simakov O."/>
            <person name="Marletaz F."/>
            <person name="Cho S.J."/>
            <person name="Edsinger-Gonzales E."/>
            <person name="Havlak P."/>
            <person name="Hellsten U."/>
            <person name="Kuo D.H."/>
            <person name="Larsson T."/>
            <person name="Lv J."/>
            <person name="Arendt D."/>
            <person name="Savage R."/>
            <person name="Osoegawa K."/>
            <person name="de Jong P."/>
            <person name="Grimwood J."/>
            <person name="Chapman J.A."/>
            <person name="Shapiro H."/>
            <person name="Aerts A."/>
            <person name="Otillar R.P."/>
            <person name="Terry A.Y."/>
            <person name="Boore J.L."/>
            <person name="Grigoriev I.V."/>
            <person name="Lindberg D.R."/>
            <person name="Seaver E.C."/>
            <person name="Weisblat D.A."/>
            <person name="Putnam N.H."/>
            <person name="Rokhsar D.S."/>
        </authorList>
    </citation>
    <scope>NUCLEOTIDE SEQUENCE</scope>
</reference>
<name>T1ETC7_HELRO</name>
<reference evidence="3" key="1">
    <citation type="submission" date="2012-12" db="EMBL/GenBank/DDBJ databases">
        <authorList>
            <person name="Hellsten U."/>
            <person name="Grimwood J."/>
            <person name="Chapman J.A."/>
            <person name="Shapiro H."/>
            <person name="Aerts A."/>
            <person name="Otillar R.P."/>
            <person name="Terry A.Y."/>
            <person name="Boore J.L."/>
            <person name="Simakov O."/>
            <person name="Marletaz F."/>
            <person name="Cho S.-J."/>
            <person name="Edsinger-Gonzales E."/>
            <person name="Havlak P."/>
            <person name="Kuo D.-H."/>
            <person name="Larsson T."/>
            <person name="Lv J."/>
            <person name="Arendt D."/>
            <person name="Savage R."/>
            <person name="Osoegawa K."/>
            <person name="de Jong P."/>
            <person name="Lindberg D.R."/>
            <person name="Seaver E.C."/>
            <person name="Weisblat D.A."/>
            <person name="Putnam N.H."/>
            <person name="Grigoriev I.V."/>
            <person name="Rokhsar D.S."/>
        </authorList>
    </citation>
    <scope>NUCLEOTIDE SEQUENCE</scope>
</reference>
<reference evidence="2" key="3">
    <citation type="submission" date="2015-06" db="UniProtKB">
        <authorList>
            <consortium name="EnsemblMetazoa"/>
        </authorList>
    </citation>
    <scope>IDENTIFICATION</scope>
</reference>
<dbReference type="EMBL" id="KB097143">
    <property type="protein sequence ID" value="ESN99375.1"/>
    <property type="molecule type" value="Genomic_DNA"/>
</dbReference>
<dbReference type="KEGG" id="hro:HELRODRAFT_162917"/>
<organism evidence="2 3">
    <name type="scientific">Helobdella robusta</name>
    <name type="common">Californian leech</name>
    <dbReference type="NCBI Taxonomy" id="6412"/>
    <lineage>
        <taxon>Eukaryota</taxon>
        <taxon>Metazoa</taxon>
        <taxon>Spiralia</taxon>
        <taxon>Lophotrochozoa</taxon>
        <taxon>Annelida</taxon>
        <taxon>Clitellata</taxon>
        <taxon>Hirudinea</taxon>
        <taxon>Rhynchobdellida</taxon>
        <taxon>Glossiphoniidae</taxon>
        <taxon>Helobdella</taxon>
    </lineage>
</organism>
<dbReference type="EnsemblMetazoa" id="HelroT162917">
    <property type="protein sequence ID" value="HelroP162917"/>
    <property type="gene ID" value="HelroG162917"/>
</dbReference>
<dbReference type="RefSeq" id="XP_009023222.1">
    <property type="nucleotide sequence ID" value="XM_009024974.1"/>
</dbReference>
<dbReference type="HOGENOM" id="CLU_1549310_0_0_1"/>
<keyword evidence="3" id="KW-1185">Reference proteome</keyword>
<evidence type="ECO:0000313" key="2">
    <source>
        <dbReference type="EnsemblMetazoa" id="HelroP162917"/>
    </source>
</evidence>
<evidence type="ECO:0000313" key="1">
    <source>
        <dbReference type="EMBL" id="ESN99375.1"/>
    </source>
</evidence>
<protein>
    <submittedName>
        <fullName evidence="1 2">Uncharacterized protein</fullName>
    </submittedName>
</protein>
<dbReference type="EMBL" id="AMQM01001225">
    <property type="status" value="NOT_ANNOTATED_CDS"/>
    <property type="molecule type" value="Genomic_DNA"/>
</dbReference>
<dbReference type="AlphaFoldDB" id="T1ETC7"/>
<dbReference type="InParanoid" id="T1ETC7"/>
<gene>
    <name evidence="2" type="primary">20199827</name>
    <name evidence="1" type="ORF">HELRODRAFT_162917</name>
</gene>
<sequence>MHVIKTICFLFNVAIEIASNQDCFRFWYGSKCQSFYARPFLRFPCCGQSVIQHRAFLSKYHREGHSEFFCNIPPLLHTSQGFLAPLDHLRPAGTVEFWNKFWENFLHPGTNPYDNHQLKVKGGDLFVFKPSHWNSKTRRLLPLSHHAVISGGPSLLLKSTQGSVDEVLFHAQD</sequence>
<dbReference type="Proteomes" id="UP000015101">
    <property type="component" value="Unassembled WGS sequence"/>
</dbReference>
<accession>T1ETC7</accession>